<gene>
    <name evidence="4" type="ORF">ACG00X_10680</name>
</gene>
<dbReference type="Gene3D" id="3.40.50.1820">
    <property type="entry name" value="alpha/beta hydrolase"/>
    <property type="match status" value="1"/>
</dbReference>
<evidence type="ECO:0000313" key="4">
    <source>
        <dbReference type="EMBL" id="MFG6457296.1"/>
    </source>
</evidence>
<dbReference type="PANTHER" id="PTHR42776">
    <property type="entry name" value="SERINE PEPTIDASE S9 FAMILY MEMBER"/>
    <property type="match status" value="1"/>
</dbReference>
<proteinExistence type="predicted"/>
<dbReference type="EMBL" id="JBIGIA010000007">
    <property type="protein sequence ID" value="MFG6457296.1"/>
    <property type="molecule type" value="Genomic_DNA"/>
</dbReference>
<dbReference type="Proteomes" id="UP001606305">
    <property type="component" value="Unassembled WGS sequence"/>
</dbReference>
<evidence type="ECO:0000313" key="5">
    <source>
        <dbReference type="Proteomes" id="UP001606305"/>
    </source>
</evidence>
<feature type="chain" id="PRO_5045262597" evidence="2">
    <location>
        <begin position="20"/>
        <end position="808"/>
    </location>
</feature>
<evidence type="ECO:0000256" key="2">
    <source>
        <dbReference type="SAM" id="SignalP"/>
    </source>
</evidence>
<protein>
    <submittedName>
        <fullName evidence="4">Prolyl oligopeptidase family serine peptidase</fullName>
    </submittedName>
</protein>
<reference evidence="4 5" key="1">
    <citation type="submission" date="2024-09" db="EMBL/GenBank/DDBJ databases">
        <title>Novel species of the genus Pelomonas and Roseateles isolated from streams.</title>
        <authorList>
            <person name="Lu H."/>
        </authorList>
    </citation>
    <scope>NUCLEOTIDE SEQUENCE [LARGE SCALE GENOMIC DNA]</scope>
    <source>
        <strain evidence="4 5">BYS96W</strain>
    </source>
</reference>
<keyword evidence="2" id="KW-0732">Signal</keyword>
<feature type="domain" description="Peptidase S9 prolyl oligopeptidase catalytic" evidence="3">
    <location>
        <begin position="644"/>
        <end position="796"/>
    </location>
</feature>
<keyword evidence="1" id="KW-0378">Hydrolase</keyword>
<feature type="signal peptide" evidence="2">
    <location>
        <begin position="1"/>
        <end position="19"/>
    </location>
</feature>
<dbReference type="PANTHER" id="PTHR42776:SF28">
    <property type="entry name" value="GLUTAMYL ENDOPEPTIDASE, CHLOROPLASTIC-RELATED"/>
    <property type="match status" value="1"/>
</dbReference>
<name>A0ABW7G5S1_9BURK</name>
<organism evidence="4 5">
    <name type="scientific">Pelomonas nitida</name>
    <dbReference type="NCBI Taxonomy" id="3299027"/>
    <lineage>
        <taxon>Bacteria</taxon>
        <taxon>Pseudomonadati</taxon>
        <taxon>Pseudomonadota</taxon>
        <taxon>Betaproteobacteria</taxon>
        <taxon>Burkholderiales</taxon>
        <taxon>Sphaerotilaceae</taxon>
        <taxon>Roseateles</taxon>
    </lineage>
</organism>
<dbReference type="Pfam" id="PF00326">
    <property type="entry name" value="Peptidase_S9"/>
    <property type="match status" value="1"/>
</dbReference>
<dbReference type="SUPFAM" id="SSF82171">
    <property type="entry name" value="DPP6 N-terminal domain-like"/>
    <property type="match status" value="1"/>
</dbReference>
<dbReference type="SUPFAM" id="SSF53474">
    <property type="entry name" value="alpha/beta-Hydrolases"/>
    <property type="match status" value="1"/>
</dbReference>
<evidence type="ECO:0000256" key="1">
    <source>
        <dbReference type="ARBA" id="ARBA00022801"/>
    </source>
</evidence>
<comment type="caution">
    <text evidence="4">The sequence shown here is derived from an EMBL/GenBank/DDBJ whole genome shotgun (WGS) entry which is preliminary data.</text>
</comment>
<accession>A0ABW7G5S1</accession>
<dbReference type="InterPro" id="IPR001375">
    <property type="entry name" value="Peptidase_S9_cat"/>
</dbReference>
<dbReference type="InterPro" id="IPR029058">
    <property type="entry name" value="AB_hydrolase_fold"/>
</dbReference>
<keyword evidence="5" id="KW-1185">Reference proteome</keyword>
<sequence>MLKALTWATVALAATTARAADAPLSQTYQQPSAEIRAVLDAPTLPAHSLSPDQRTLASIATRRYRSVAELSRPILRLAGLRIDAAASSPQLTATIESISLRELANPAAAERVVKLPAGGTFTSLRWSPDSKHFLLHRRTADAVELWLGDVATAKLQQVKGVKLNTILEGTVAWVSPDEVIALTVPDKRGAAPVFVAPSGPSVQESMGRNSPERTLQDLLKNSQDDALFSHYATSALRRIKLSTGTSHEIGTPGLYANLEVVGTQGTLMTERLVAPFSYQVDWRDFARQVELRDFNGRLLRNLGTVKLKEGVPVEGVITGPRNFWASPLANGAVYWVEALDGGDQRNKVPFRDRLMRLDPPYQGEAREVHRTVGRLGSLTFVDAGDRAIVSDFDRDRLWIAADLVSLDGAAKPQRLQDRSMRDRYGDPGQPLTRVLPTGRTIARVDGGDRLLLAGAGASKEGDLPFIDSYSLQDAKATRLFRSSASHYERPITLLADGRLLTSRESATEPPNLVLRSGAGFEQLQTLTRNADPAPQLRAIKRELVKFKRADGVELSFWLYLPPDYQPGERRPTLVWAYPLEFTDASTAGQVSGSGSRFVQLAGPSPVMMALDGYVVLMDATMPVVGDPKTVNDSFVEQITANAKAIIDKAAELGVSDPQQMVVGGHSYGAFMTANLLAHTDLFKAGIARSGAYNRTLTPFGFQSERRTYWEAQDVYLKLSPFNFANQLKEPLLLIHGESDDNPGTFPIQSARFYQALAGTGGQVRYVTLPHESHGYSARESVGHTLWEMSTWLKRQTRDPRAPRPDAPR</sequence>
<evidence type="ECO:0000259" key="3">
    <source>
        <dbReference type="Pfam" id="PF00326"/>
    </source>
</evidence>
<dbReference type="RefSeq" id="WP_394488136.1">
    <property type="nucleotide sequence ID" value="NZ_JBIGIA010000007.1"/>
</dbReference>